<evidence type="ECO:0000256" key="1">
    <source>
        <dbReference type="SAM" id="MobiDB-lite"/>
    </source>
</evidence>
<dbReference type="Proteomes" id="UP001187192">
    <property type="component" value="Unassembled WGS sequence"/>
</dbReference>
<keyword evidence="3" id="KW-1185">Reference proteome</keyword>
<reference evidence="2" key="1">
    <citation type="submission" date="2023-07" db="EMBL/GenBank/DDBJ databases">
        <title>draft genome sequence of fig (Ficus carica).</title>
        <authorList>
            <person name="Takahashi T."/>
            <person name="Nishimura K."/>
        </authorList>
    </citation>
    <scope>NUCLEOTIDE SEQUENCE</scope>
</reference>
<sequence>MGWGVGRAWGEGGCRGWGGDTGGVVTRVTGDGTQVVVDEEDWSGKR</sequence>
<comment type="caution">
    <text evidence="2">The sequence shown here is derived from an EMBL/GenBank/DDBJ whole genome shotgun (WGS) entry which is preliminary data.</text>
</comment>
<organism evidence="2 3">
    <name type="scientific">Ficus carica</name>
    <name type="common">Common fig</name>
    <dbReference type="NCBI Taxonomy" id="3494"/>
    <lineage>
        <taxon>Eukaryota</taxon>
        <taxon>Viridiplantae</taxon>
        <taxon>Streptophyta</taxon>
        <taxon>Embryophyta</taxon>
        <taxon>Tracheophyta</taxon>
        <taxon>Spermatophyta</taxon>
        <taxon>Magnoliopsida</taxon>
        <taxon>eudicotyledons</taxon>
        <taxon>Gunneridae</taxon>
        <taxon>Pentapetalae</taxon>
        <taxon>rosids</taxon>
        <taxon>fabids</taxon>
        <taxon>Rosales</taxon>
        <taxon>Moraceae</taxon>
        <taxon>Ficeae</taxon>
        <taxon>Ficus</taxon>
    </lineage>
</organism>
<protein>
    <submittedName>
        <fullName evidence="2">Uncharacterized protein</fullName>
    </submittedName>
</protein>
<evidence type="ECO:0000313" key="2">
    <source>
        <dbReference type="EMBL" id="GMN24085.1"/>
    </source>
</evidence>
<proteinExistence type="predicted"/>
<evidence type="ECO:0000313" key="3">
    <source>
        <dbReference type="Proteomes" id="UP001187192"/>
    </source>
</evidence>
<feature type="region of interest" description="Disordered" evidence="1">
    <location>
        <begin position="1"/>
        <end position="20"/>
    </location>
</feature>
<dbReference type="EMBL" id="BTGU01006835">
    <property type="protein sequence ID" value="GMN24085.1"/>
    <property type="molecule type" value="Genomic_DNA"/>
</dbReference>
<dbReference type="AlphaFoldDB" id="A0AA88CN24"/>
<gene>
    <name evidence="2" type="ORF">TIFTF001_049118</name>
</gene>
<name>A0AA88CN24_FICCA</name>
<accession>A0AA88CN24</accession>